<dbReference type="Gene3D" id="3.40.50.2300">
    <property type="match status" value="2"/>
</dbReference>
<dbReference type="InterPro" id="IPR050726">
    <property type="entry name" value="mGluR"/>
</dbReference>
<keyword evidence="8" id="KW-1185">Reference proteome</keyword>
<evidence type="ECO:0000256" key="2">
    <source>
        <dbReference type="ARBA" id="ARBA00022692"/>
    </source>
</evidence>
<keyword evidence="3 6" id="KW-1133">Transmembrane helix</keyword>
<evidence type="ECO:0000259" key="7">
    <source>
        <dbReference type="PROSITE" id="PS50259"/>
    </source>
</evidence>
<feature type="transmembrane region" description="Helical" evidence="6">
    <location>
        <begin position="419"/>
        <end position="438"/>
    </location>
</feature>
<evidence type="ECO:0000256" key="3">
    <source>
        <dbReference type="ARBA" id="ARBA00022989"/>
    </source>
</evidence>
<keyword evidence="4 6" id="KW-0472">Membrane</keyword>
<name>A0ABM1BSQ7_LIMPO</name>
<dbReference type="RefSeq" id="XP_013787930.2">
    <property type="nucleotide sequence ID" value="XM_013932476.2"/>
</dbReference>
<dbReference type="CDD" id="cd13953">
    <property type="entry name" value="7tm_classC_mGluR-like"/>
    <property type="match status" value="1"/>
</dbReference>
<sequence>MVGFQADVEAVALFLTDDHTFQVIEDSDWKNINKSVLISTDRDLTSRLRKTLSTSLISVLHSVLFLWPSSGDVPEFQTYFRNIIQENSVSPHPLVQELWHSMMKSSGQEFVHKGFVFPKEMKAFALPSTGKVSSGYPVFNTIKAVWTLALGLKTAQQRQCRPGSDCFLTQTNALGPAVLQALQNNQNVLLETPVTFKEGKQLMFNDVFPNNGQVILTSVSGDGVFREVGRYSDKTGLITHKMTVLQHRKATTPNYYSQQIPPASLRSSALTMNPKHELSSLPTTSKKQLSSVLVTNIQNTSFGAWINRTWCLVTIAFSGAGVLVTLYVLVFLLMKFCDKTVKKNTIVISMFQLLALITMYVGALLFTFQPSFAMCGARKVVHNVAYAFNYGCLLLRAMSLRSQKTLGLGGSISQVNQMLTLLFVVGAQVALEVQWWILRPPGVVFEPGELLECSISRGDFLVCQSYIIFLLVVAVLMAFFSRNTPYCYREGYCVTVTSLLCLTVFFVWVVAFGLLPKDEDRGFSASVAQISTATVILGGIFGPQLYSLHKYGKNIHKPLSYADSLSTVFTMFKDIDSVSGGSTSSLRGKKSAKTLESPYSGEVIQNPLYDELNSAYP</sequence>
<feature type="transmembrane region" description="Helical" evidence="6">
    <location>
        <begin position="380"/>
        <end position="398"/>
    </location>
</feature>
<accession>A0ABM1BSQ7</accession>
<evidence type="ECO:0000313" key="8">
    <source>
        <dbReference type="Proteomes" id="UP000694941"/>
    </source>
</evidence>
<organism evidence="8 9">
    <name type="scientific">Limulus polyphemus</name>
    <name type="common">Atlantic horseshoe crab</name>
    <dbReference type="NCBI Taxonomy" id="6850"/>
    <lineage>
        <taxon>Eukaryota</taxon>
        <taxon>Metazoa</taxon>
        <taxon>Ecdysozoa</taxon>
        <taxon>Arthropoda</taxon>
        <taxon>Chelicerata</taxon>
        <taxon>Merostomata</taxon>
        <taxon>Xiphosura</taxon>
        <taxon>Limulidae</taxon>
        <taxon>Limulus</taxon>
    </lineage>
</organism>
<dbReference type="PANTHER" id="PTHR24060">
    <property type="entry name" value="METABOTROPIC GLUTAMATE RECEPTOR"/>
    <property type="match status" value="1"/>
</dbReference>
<dbReference type="GeneID" id="106471853"/>
<feature type="transmembrane region" description="Helical" evidence="6">
    <location>
        <begin position="492"/>
        <end position="515"/>
    </location>
</feature>
<gene>
    <name evidence="9" type="primary">LOC106471853</name>
</gene>
<keyword evidence="2 6" id="KW-0812">Transmembrane</keyword>
<reference evidence="9" key="1">
    <citation type="submission" date="2025-08" db="UniProtKB">
        <authorList>
            <consortium name="RefSeq"/>
        </authorList>
    </citation>
    <scope>IDENTIFICATION</scope>
    <source>
        <tissue evidence="9">Muscle</tissue>
    </source>
</reference>
<evidence type="ECO:0000256" key="4">
    <source>
        <dbReference type="ARBA" id="ARBA00023136"/>
    </source>
</evidence>
<dbReference type="PROSITE" id="PS50259">
    <property type="entry name" value="G_PROTEIN_RECEP_F3_4"/>
    <property type="match status" value="1"/>
</dbReference>
<dbReference type="InterPro" id="IPR028082">
    <property type="entry name" value="Peripla_BP_I"/>
</dbReference>
<proteinExistence type="predicted"/>
<keyword evidence="5" id="KW-0325">Glycoprotein</keyword>
<dbReference type="SUPFAM" id="SSF53822">
    <property type="entry name" value="Periplasmic binding protein-like I"/>
    <property type="match status" value="1"/>
</dbReference>
<dbReference type="InterPro" id="IPR017978">
    <property type="entry name" value="GPCR_3_C"/>
</dbReference>
<feature type="transmembrane region" description="Helical" evidence="6">
    <location>
        <begin position="346"/>
        <end position="368"/>
    </location>
</feature>
<comment type="subcellular location">
    <subcellularLocation>
        <location evidence="1">Membrane</location>
        <topology evidence="1">Multi-pass membrane protein</topology>
    </subcellularLocation>
</comment>
<feature type="transmembrane region" description="Helical" evidence="6">
    <location>
        <begin position="312"/>
        <end position="334"/>
    </location>
</feature>
<evidence type="ECO:0000313" key="9">
    <source>
        <dbReference type="RefSeq" id="XP_013787930.2"/>
    </source>
</evidence>
<dbReference type="Proteomes" id="UP000694941">
    <property type="component" value="Unplaced"/>
</dbReference>
<evidence type="ECO:0000256" key="6">
    <source>
        <dbReference type="SAM" id="Phobius"/>
    </source>
</evidence>
<feature type="transmembrane region" description="Helical" evidence="6">
    <location>
        <begin position="527"/>
        <end position="548"/>
    </location>
</feature>
<protein>
    <submittedName>
        <fullName evidence="9">Uncharacterized protein LOC106471853</fullName>
    </submittedName>
</protein>
<feature type="domain" description="G-protein coupled receptors family 3 profile" evidence="7">
    <location>
        <begin position="310"/>
        <end position="548"/>
    </location>
</feature>
<evidence type="ECO:0000256" key="1">
    <source>
        <dbReference type="ARBA" id="ARBA00004141"/>
    </source>
</evidence>
<feature type="transmembrane region" description="Helical" evidence="6">
    <location>
        <begin position="458"/>
        <end position="480"/>
    </location>
</feature>
<evidence type="ECO:0000256" key="5">
    <source>
        <dbReference type="ARBA" id="ARBA00023180"/>
    </source>
</evidence>
<dbReference type="Pfam" id="PF00003">
    <property type="entry name" value="7tm_3"/>
    <property type="match status" value="1"/>
</dbReference>